<evidence type="ECO:0000313" key="4">
    <source>
        <dbReference type="EMBL" id="KAJ8940410.1"/>
    </source>
</evidence>
<dbReference type="PANTHER" id="PTHR24256">
    <property type="entry name" value="TRYPTASE-RELATED"/>
    <property type="match status" value="1"/>
</dbReference>
<gene>
    <name evidence="4" type="ORF">NQ318_009339</name>
</gene>
<dbReference type="EMBL" id="JAPWTK010000433">
    <property type="protein sequence ID" value="KAJ8940410.1"/>
    <property type="molecule type" value="Genomic_DNA"/>
</dbReference>
<dbReference type="InterPro" id="IPR043504">
    <property type="entry name" value="Peptidase_S1_PA_chymotrypsin"/>
</dbReference>
<comment type="caution">
    <text evidence="4">The sequence shown here is derived from an EMBL/GenBank/DDBJ whole genome shotgun (WGS) entry which is preliminary data.</text>
</comment>
<dbReference type="CDD" id="cd00190">
    <property type="entry name" value="Tryp_SPc"/>
    <property type="match status" value="1"/>
</dbReference>
<dbReference type="InterPro" id="IPR001254">
    <property type="entry name" value="Trypsin_dom"/>
</dbReference>
<dbReference type="FunFam" id="2.40.10.10:FF:000002">
    <property type="entry name" value="Transmembrane protease serine"/>
    <property type="match status" value="1"/>
</dbReference>
<dbReference type="AlphaFoldDB" id="A0AAV8XPB2"/>
<dbReference type="Gene3D" id="2.40.10.10">
    <property type="entry name" value="Trypsin-like serine proteases"/>
    <property type="match status" value="1"/>
</dbReference>
<sequence length="184" mass="20211">MSPKTHIIIHPKYNPASLRNDIALLILDVPFKLTDNVGLICLSQRERQNVEGTCVATGWGKNSYRKGTYQSILKKLELPLVSKDQCLSSLQQARLGPFFQLHESFICAGGEANKDTCKGDGGSPLICPVIGNSNKFEQVGIVSWGLTCGVQNTPGVYVNVGIFNDWIDRTVESYGFSPNVYKSD</sequence>
<organism evidence="4 5">
    <name type="scientific">Aromia moschata</name>
    <dbReference type="NCBI Taxonomy" id="1265417"/>
    <lineage>
        <taxon>Eukaryota</taxon>
        <taxon>Metazoa</taxon>
        <taxon>Ecdysozoa</taxon>
        <taxon>Arthropoda</taxon>
        <taxon>Hexapoda</taxon>
        <taxon>Insecta</taxon>
        <taxon>Pterygota</taxon>
        <taxon>Neoptera</taxon>
        <taxon>Endopterygota</taxon>
        <taxon>Coleoptera</taxon>
        <taxon>Polyphaga</taxon>
        <taxon>Cucujiformia</taxon>
        <taxon>Chrysomeloidea</taxon>
        <taxon>Cerambycidae</taxon>
        <taxon>Cerambycinae</taxon>
        <taxon>Callichromatini</taxon>
        <taxon>Aromia</taxon>
    </lineage>
</organism>
<comment type="similarity">
    <text evidence="2">Belongs to the peptidase S1 family. CLIP subfamily.</text>
</comment>
<dbReference type="Pfam" id="PF00089">
    <property type="entry name" value="Trypsin"/>
    <property type="match status" value="1"/>
</dbReference>
<keyword evidence="1" id="KW-1015">Disulfide bond</keyword>
<dbReference type="GO" id="GO:0006508">
    <property type="term" value="P:proteolysis"/>
    <property type="evidence" value="ECO:0007669"/>
    <property type="project" value="InterPro"/>
</dbReference>
<feature type="domain" description="Peptidase S1" evidence="3">
    <location>
        <begin position="1"/>
        <end position="172"/>
    </location>
</feature>
<dbReference type="PRINTS" id="PR00722">
    <property type="entry name" value="CHYMOTRYPSIN"/>
</dbReference>
<dbReference type="SUPFAM" id="SSF50494">
    <property type="entry name" value="Trypsin-like serine proteases"/>
    <property type="match status" value="1"/>
</dbReference>
<evidence type="ECO:0000256" key="2">
    <source>
        <dbReference type="ARBA" id="ARBA00024195"/>
    </source>
</evidence>
<evidence type="ECO:0000313" key="5">
    <source>
        <dbReference type="Proteomes" id="UP001162162"/>
    </source>
</evidence>
<evidence type="ECO:0000256" key="1">
    <source>
        <dbReference type="ARBA" id="ARBA00023157"/>
    </source>
</evidence>
<dbReference type="SMART" id="SM00020">
    <property type="entry name" value="Tryp_SPc"/>
    <property type="match status" value="1"/>
</dbReference>
<dbReference type="Proteomes" id="UP001162162">
    <property type="component" value="Unassembled WGS sequence"/>
</dbReference>
<dbReference type="PROSITE" id="PS50240">
    <property type="entry name" value="TRYPSIN_DOM"/>
    <property type="match status" value="1"/>
</dbReference>
<dbReference type="InterPro" id="IPR051487">
    <property type="entry name" value="Ser/Thr_Proteases_Immune/Dev"/>
</dbReference>
<dbReference type="InterPro" id="IPR009003">
    <property type="entry name" value="Peptidase_S1_PA"/>
</dbReference>
<name>A0AAV8XPB2_9CUCU</name>
<accession>A0AAV8XPB2</accession>
<evidence type="ECO:0000259" key="3">
    <source>
        <dbReference type="PROSITE" id="PS50240"/>
    </source>
</evidence>
<proteinExistence type="inferred from homology"/>
<keyword evidence="5" id="KW-1185">Reference proteome</keyword>
<protein>
    <recommendedName>
        <fullName evidence="3">Peptidase S1 domain-containing protein</fullName>
    </recommendedName>
</protein>
<dbReference type="GO" id="GO:0004252">
    <property type="term" value="F:serine-type endopeptidase activity"/>
    <property type="evidence" value="ECO:0007669"/>
    <property type="project" value="InterPro"/>
</dbReference>
<dbReference type="InterPro" id="IPR001314">
    <property type="entry name" value="Peptidase_S1A"/>
</dbReference>
<reference evidence="4" key="1">
    <citation type="journal article" date="2023" name="Insect Mol. Biol.">
        <title>Genome sequencing provides insights into the evolution of gene families encoding plant cell wall-degrading enzymes in longhorned beetles.</title>
        <authorList>
            <person name="Shin N.R."/>
            <person name="Okamura Y."/>
            <person name="Kirsch R."/>
            <person name="Pauchet Y."/>
        </authorList>
    </citation>
    <scope>NUCLEOTIDE SEQUENCE</scope>
    <source>
        <strain evidence="4">AMC_N1</strain>
    </source>
</reference>